<dbReference type="PANTHER" id="PTHR48041">
    <property type="entry name" value="ABC TRANSPORTER G FAMILY MEMBER 28"/>
    <property type="match status" value="1"/>
</dbReference>
<dbReference type="InterPro" id="IPR003593">
    <property type="entry name" value="AAA+_ATPase"/>
</dbReference>
<feature type="transmembrane region" description="Helical" evidence="9">
    <location>
        <begin position="573"/>
        <end position="596"/>
    </location>
</feature>
<dbReference type="PROSITE" id="PS50893">
    <property type="entry name" value="ABC_TRANSPORTER_2"/>
    <property type="match status" value="1"/>
</dbReference>
<evidence type="ECO:0000256" key="1">
    <source>
        <dbReference type="ARBA" id="ARBA00004141"/>
    </source>
</evidence>
<evidence type="ECO:0000313" key="11">
    <source>
        <dbReference type="EMBL" id="JAP99183.1"/>
    </source>
</evidence>
<evidence type="ECO:0000256" key="9">
    <source>
        <dbReference type="SAM" id="Phobius"/>
    </source>
</evidence>
<evidence type="ECO:0000256" key="7">
    <source>
        <dbReference type="ARBA" id="ARBA00022989"/>
    </source>
</evidence>
<dbReference type="InterPro" id="IPR027417">
    <property type="entry name" value="P-loop_NTPase"/>
</dbReference>
<dbReference type="InterPro" id="IPR013525">
    <property type="entry name" value="ABC2_TM"/>
</dbReference>
<feature type="transmembrane region" description="Helical" evidence="9">
    <location>
        <begin position="631"/>
        <end position="653"/>
    </location>
</feature>
<evidence type="ECO:0000256" key="2">
    <source>
        <dbReference type="ARBA" id="ARBA00005814"/>
    </source>
</evidence>
<keyword evidence="5" id="KW-0547">Nucleotide-binding</keyword>
<protein>
    <submittedName>
        <fullName evidence="11">ATP-binding cassette sub-family G member 4</fullName>
    </submittedName>
</protein>
<dbReference type="PANTHER" id="PTHR48041:SF15">
    <property type="entry name" value="FI05267P"/>
    <property type="match status" value="1"/>
</dbReference>
<dbReference type="GO" id="GO:0005524">
    <property type="term" value="F:ATP binding"/>
    <property type="evidence" value="ECO:0007669"/>
    <property type="project" value="UniProtKB-KW"/>
</dbReference>
<accession>A0A146KRQ4</accession>
<keyword evidence="3" id="KW-0813">Transport</keyword>
<keyword evidence="8 9" id="KW-0472">Membrane</keyword>
<feature type="transmembrane region" description="Helical" evidence="9">
    <location>
        <begin position="478"/>
        <end position="503"/>
    </location>
</feature>
<dbReference type="InterPro" id="IPR003439">
    <property type="entry name" value="ABC_transporter-like_ATP-bd"/>
</dbReference>
<evidence type="ECO:0000256" key="6">
    <source>
        <dbReference type="ARBA" id="ARBA00022840"/>
    </source>
</evidence>
<evidence type="ECO:0000256" key="5">
    <source>
        <dbReference type="ARBA" id="ARBA00022741"/>
    </source>
</evidence>
<reference evidence="11" key="1">
    <citation type="journal article" date="2016" name="Gigascience">
        <title>De novo construction of an expanded transcriptome assembly for the western tarnished plant bug, Lygus hesperus.</title>
        <authorList>
            <person name="Tassone E.E."/>
            <person name="Geib S.M."/>
            <person name="Hall B."/>
            <person name="Fabrick J.A."/>
            <person name="Brent C.S."/>
            <person name="Hull J.J."/>
        </authorList>
    </citation>
    <scope>NUCLEOTIDE SEQUENCE</scope>
</reference>
<evidence type="ECO:0000259" key="10">
    <source>
        <dbReference type="PROSITE" id="PS50893"/>
    </source>
</evidence>
<dbReference type="GO" id="GO:0140359">
    <property type="term" value="F:ABC-type transporter activity"/>
    <property type="evidence" value="ECO:0007669"/>
    <property type="project" value="InterPro"/>
</dbReference>
<dbReference type="InterPro" id="IPR017871">
    <property type="entry name" value="ABC_transporter-like_CS"/>
</dbReference>
<name>A0A146KRQ4_LYGHE</name>
<dbReference type="EMBL" id="GDHC01019445">
    <property type="protein sequence ID" value="JAP99183.1"/>
    <property type="molecule type" value="Transcribed_RNA"/>
</dbReference>
<keyword evidence="7 9" id="KW-1133">Transmembrane helix</keyword>
<dbReference type="GO" id="GO:0005886">
    <property type="term" value="C:plasma membrane"/>
    <property type="evidence" value="ECO:0007669"/>
    <property type="project" value="TreeGrafter"/>
</dbReference>
<gene>
    <name evidence="11" type="primary">ABCG4_0</name>
    <name evidence="11" type="ORF">g.83186</name>
</gene>
<feature type="non-terminal residue" evidence="11">
    <location>
        <position position="1"/>
    </location>
</feature>
<feature type="domain" description="ABC transporter" evidence="10">
    <location>
        <begin position="78"/>
        <end position="316"/>
    </location>
</feature>
<dbReference type="Pfam" id="PF00005">
    <property type="entry name" value="ABC_tran"/>
    <property type="match status" value="1"/>
</dbReference>
<evidence type="ECO:0000256" key="3">
    <source>
        <dbReference type="ARBA" id="ARBA00022448"/>
    </source>
</evidence>
<dbReference type="SUPFAM" id="SSF52540">
    <property type="entry name" value="P-loop containing nucleoside triphosphate hydrolases"/>
    <property type="match status" value="1"/>
</dbReference>
<dbReference type="InterPro" id="IPR050352">
    <property type="entry name" value="ABCG_transporters"/>
</dbReference>
<feature type="transmembrane region" description="Helical" evidence="9">
    <location>
        <begin position="404"/>
        <end position="425"/>
    </location>
</feature>
<evidence type="ECO:0000256" key="4">
    <source>
        <dbReference type="ARBA" id="ARBA00022692"/>
    </source>
</evidence>
<dbReference type="AlphaFoldDB" id="A0A146KRQ4"/>
<organism evidence="11">
    <name type="scientific">Lygus hesperus</name>
    <name type="common">Western plant bug</name>
    <dbReference type="NCBI Taxonomy" id="30085"/>
    <lineage>
        <taxon>Eukaryota</taxon>
        <taxon>Metazoa</taxon>
        <taxon>Ecdysozoa</taxon>
        <taxon>Arthropoda</taxon>
        <taxon>Hexapoda</taxon>
        <taxon>Insecta</taxon>
        <taxon>Pterygota</taxon>
        <taxon>Neoptera</taxon>
        <taxon>Paraneoptera</taxon>
        <taxon>Hemiptera</taxon>
        <taxon>Heteroptera</taxon>
        <taxon>Panheteroptera</taxon>
        <taxon>Cimicomorpha</taxon>
        <taxon>Miridae</taxon>
        <taxon>Mirini</taxon>
        <taxon>Lygus</taxon>
    </lineage>
</organism>
<comment type="subcellular location">
    <subcellularLocation>
        <location evidence="1">Membrane</location>
        <topology evidence="1">Multi-pass membrane protein</topology>
    </subcellularLocation>
</comment>
<keyword evidence="6 11" id="KW-0067">ATP-binding</keyword>
<comment type="similarity">
    <text evidence="2">Belongs to the ABC transporter superfamily. ABCG family. Eye pigment precursor importer (TC 3.A.1.204) subfamily.</text>
</comment>
<dbReference type="SMART" id="SM00382">
    <property type="entry name" value="AAA"/>
    <property type="match status" value="1"/>
</dbReference>
<dbReference type="PROSITE" id="PS00211">
    <property type="entry name" value="ABC_TRANSPORTER_1"/>
    <property type="match status" value="1"/>
</dbReference>
<dbReference type="GO" id="GO:0016887">
    <property type="term" value="F:ATP hydrolysis activity"/>
    <property type="evidence" value="ECO:0007669"/>
    <property type="project" value="InterPro"/>
</dbReference>
<proteinExistence type="inferred from homology"/>
<dbReference type="Pfam" id="PF01061">
    <property type="entry name" value="ABC2_membrane"/>
    <property type="match status" value="1"/>
</dbReference>
<feature type="transmembrane region" description="Helical" evidence="9">
    <location>
        <begin position="542"/>
        <end position="561"/>
    </location>
</feature>
<dbReference type="CDD" id="cd03213">
    <property type="entry name" value="ABCG_EPDR"/>
    <property type="match status" value="1"/>
</dbReference>
<sequence>AALIVSPSFQAAHPAAVVNSVGELGEFVSVGAASFKASVSNTRAMEDQKQIFQYWRDLAEEHIPKMGFHLAERPPVDIEFTDLNYTVPTGKNSSKLILRSVSGYFKSGELTAILGPSGAGKSTLLNVLAGYRGSDGTGSILVNGVPRDARYFRKLSRYIMQEDVHQSGLTVYESMKFSADLKLGASVSEQQKQDMILDIMELLRLKKCEATLTNRLSGGEKKRLSIALELVNNPPVIFLDEPTTGLDDLSSSQCINLLKSLARGGRTVICSIHTPSAKLFALFDNVYIVAEGQCVFQGLGEDIVPFLAQNGLPCPKHFNPADFIVEVSSGEYGYHNDKLVNAIENGRCKRWNRKPPPKDFTRQTSEREFRQLRKQPDYGCSTWEQFTLLSKRMLSQQWRDINNVVLKLVMHVVVGLVVGGMFFQIGNDASKTLFNFGFCYVSMIVFMYIPMLPALVWFPLEVQLIKREHFNRWYNLNSYFMALTLSRLLQQLLCSLIYISIVYYMTNQPQEWGRVIKFAIIMVLIAIASDAFGLAISSRLDIVNGCFVGPAMSVPFMLLGCYSFGIGSDDIPLWVFIGMQFSYLRFGIEGIVSAIYGEGRAPMVCPDEEIYCHYKTPTLLLEELGMEKANWYIAATLVFLYIILFKVISFVVLRQRLRRTRSTGLIWMVGRFIKRYFNVAAH</sequence>
<dbReference type="FunFam" id="3.40.50.300:FF:001077">
    <property type="entry name" value="Uncharacterized protein, isoform A"/>
    <property type="match status" value="1"/>
</dbReference>
<dbReference type="Gene3D" id="3.40.50.300">
    <property type="entry name" value="P-loop containing nucleotide triphosphate hydrolases"/>
    <property type="match status" value="1"/>
</dbReference>
<keyword evidence="4 9" id="KW-0812">Transmembrane</keyword>
<feature type="transmembrane region" description="Helical" evidence="9">
    <location>
        <begin position="515"/>
        <end position="536"/>
    </location>
</feature>
<evidence type="ECO:0000256" key="8">
    <source>
        <dbReference type="ARBA" id="ARBA00023136"/>
    </source>
</evidence>
<feature type="transmembrane region" description="Helical" evidence="9">
    <location>
        <begin position="437"/>
        <end position="458"/>
    </location>
</feature>